<sequence>MVHRYNKDTQEKILKEANRLFMSKGYLGTSTREIAQRAGITQPNLYHYFSDKEKLYKAVLEEHLTTAGQDLRKISETSDVTFQQTLTAMARYLIDSHLVDLFMMLHDLKQNISSETRNYLFALWKQNYREPFEVIFSKNREALRENITQEIAARHFFLILSPYITQAGNSVEKSMTVEQLIDLYLHGVISE</sequence>
<evidence type="ECO:0000313" key="7">
    <source>
        <dbReference type="Proteomes" id="UP000254070"/>
    </source>
</evidence>
<dbReference type="Pfam" id="PF00440">
    <property type="entry name" value="TetR_N"/>
    <property type="match status" value="1"/>
</dbReference>
<dbReference type="PROSITE" id="PS01081">
    <property type="entry name" value="HTH_TETR_1"/>
    <property type="match status" value="1"/>
</dbReference>
<dbReference type="RefSeq" id="WP_115234575.1">
    <property type="nucleotide sequence ID" value="NZ_UGIF01000002.1"/>
</dbReference>
<reference evidence="6 7" key="1">
    <citation type="submission" date="2018-06" db="EMBL/GenBank/DDBJ databases">
        <authorList>
            <consortium name="Pathogen Informatics"/>
            <person name="Doyle S."/>
        </authorList>
    </citation>
    <scope>NUCLEOTIDE SEQUENCE [LARGE SCALE GENOMIC DNA]</scope>
    <source>
        <strain evidence="6 7">NCTC8129</strain>
    </source>
</reference>
<evidence type="ECO:0000259" key="5">
    <source>
        <dbReference type="PROSITE" id="PS50977"/>
    </source>
</evidence>
<feature type="DNA-binding region" description="H-T-H motif" evidence="4">
    <location>
        <begin position="30"/>
        <end position="49"/>
    </location>
</feature>
<protein>
    <submittedName>
        <fullName evidence="6">Transcriptional regulator</fullName>
    </submittedName>
</protein>
<dbReference type="PANTHER" id="PTHR47506:SF1">
    <property type="entry name" value="HTH-TYPE TRANSCRIPTIONAL REGULATOR YJDC"/>
    <property type="match status" value="1"/>
</dbReference>
<name>A0A377KGS5_9ENTE</name>
<evidence type="ECO:0000256" key="4">
    <source>
        <dbReference type="PROSITE-ProRule" id="PRU00335"/>
    </source>
</evidence>
<gene>
    <name evidence="6" type="primary">yfiR</name>
    <name evidence="6" type="ORF">NCTC8129_00269</name>
</gene>
<evidence type="ECO:0000313" key="6">
    <source>
        <dbReference type="EMBL" id="STP28153.1"/>
    </source>
</evidence>
<feature type="domain" description="HTH tetR-type" evidence="5">
    <location>
        <begin position="7"/>
        <end position="67"/>
    </location>
</feature>
<dbReference type="PROSITE" id="PS50977">
    <property type="entry name" value="HTH_TETR_2"/>
    <property type="match status" value="1"/>
</dbReference>
<accession>A0A377KGS5</accession>
<proteinExistence type="predicted"/>
<dbReference type="InterPro" id="IPR023772">
    <property type="entry name" value="DNA-bd_HTH_TetR-type_CS"/>
</dbReference>
<keyword evidence="1" id="KW-0805">Transcription regulation</keyword>
<dbReference type="EMBL" id="UGIF01000002">
    <property type="protein sequence ID" value="STP28153.1"/>
    <property type="molecule type" value="Genomic_DNA"/>
</dbReference>
<dbReference type="Gene3D" id="1.10.357.10">
    <property type="entry name" value="Tetracycline Repressor, domain 2"/>
    <property type="match status" value="1"/>
</dbReference>
<dbReference type="InterPro" id="IPR001647">
    <property type="entry name" value="HTH_TetR"/>
</dbReference>
<evidence type="ECO:0000256" key="1">
    <source>
        <dbReference type="ARBA" id="ARBA00023015"/>
    </source>
</evidence>
<dbReference type="AlphaFoldDB" id="A0A377KGS5"/>
<keyword evidence="2 4" id="KW-0238">DNA-binding</keyword>
<dbReference type="Proteomes" id="UP000254070">
    <property type="component" value="Unassembled WGS sequence"/>
</dbReference>
<dbReference type="SUPFAM" id="SSF46689">
    <property type="entry name" value="Homeodomain-like"/>
    <property type="match status" value="1"/>
</dbReference>
<dbReference type="PRINTS" id="PR00455">
    <property type="entry name" value="HTHTETR"/>
</dbReference>
<dbReference type="PANTHER" id="PTHR47506">
    <property type="entry name" value="TRANSCRIPTIONAL REGULATORY PROTEIN"/>
    <property type="match status" value="1"/>
</dbReference>
<dbReference type="InterPro" id="IPR009057">
    <property type="entry name" value="Homeodomain-like_sf"/>
</dbReference>
<evidence type="ECO:0000256" key="3">
    <source>
        <dbReference type="ARBA" id="ARBA00023163"/>
    </source>
</evidence>
<keyword evidence="3" id="KW-0804">Transcription</keyword>
<dbReference type="Gene3D" id="1.10.10.60">
    <property type="entry name" value="Homeodomain-like"/>
    <property type="match status" value="1"/>
</dbReference>
<dbReference type="GO" id="GO:0003677">
    <property type="term" value="F:DNA binding"/>
    <property type="evidence" value="ECO:0007669"/>
    <property type="project" value="UniProtKB-UniRule"/>
</dbReference>
<evidence type="ECO:0000256" key="2">
    <source>
        <dbReference type="ARBA" id="ARBA00023125"/>
    </source>
</evidence>
<organism evidence="6 7">
    <name type="scientific">Enterococcus durans</name>
    <dbReference type="NCBI Taxonomy" id="53345"/>
    <lineage>
        <taxon>Bacteria</taxon>
        <taxon>Bacillati</taxon>
        <taxon>Bacillota</taxon>
        <taxon>Bacilli</taxon>
        <taxon>Lactobacillales</taxon>
        <taxon>Enterococcaceae</taxon>
        <taxon>Enterococcus</taxon>
    </lineage>
</organism>